<organism evidence="2 3">
    <name type="scientific">Amphritea japonica ATCC BAA-1530</name>
    <dbReference type="NCBI Taxonomy" id="1278309"/>
    <lineage>
        <taxon>Bacteria</taxon>
        <taxon>Pseudomonadati</taxon>
        <taxon>Pseudomonadota</taxon>
        <taxon>Gammaproteobacteria</taxon>
        <taxon>Oceanospirillales</taxon>
        <taxon>Oceanospirillaceae</taxon>
        <taxon>Amphritea</taxon>
    </lineage>
</organism>
<dbReference type="KEGG" id="ajp:AMJAP_1236"/>
<evidence type="ECO:0000313" key="3">
    <source>
        <dbReference type="Proteomes" id="UP000595663"/>
    </source>
</evidence>
<keyword evidence="1" id="KW-0732">Signal</keyword>
<reference evidence="2 3" key="1">
    <citation type="journal article" date="2008" name="Int. J. Syst. Evol. Microbiol.">
        <title>Amphritea japonica sp. nov. and Amphritea balenae sp. nov., isolated from the sediment adjacent to sperm whale carcasses off Kagoshima, Japan.</title>
        <authorList>
            <person name="Miyazaki M."/>
            <person name="Nogi Y."/>
            <person name="Fujiwara Y."/>
            <person name="Kawato M."/>
            <person name="Nagahama T."/>
            <person name="Kubokawa K."/>
            <person name="Horikoshi K."/>
        </authorList>
    </citation>
    <scope>NUCLEOTIDE SEQUENCE [LARGE SCALE GENOMIC DNA]</scope>
    <source>
        <strain evidence="2 3">ATCC BAA-1530</strain>
    </source>
</reference>
<accession>A0A7R6SS34</accession>
<feature type="signal peptide" evidence="1">
    <location>
        <begin position="1"/>
        <end position="21"/>
    </location>
</feature>
<dbReference type="OrthoDB" id="1188513at2"/>
<proteinExistence type="predicted"/>
<dbReference type="EMBL" id="AP014545">
    <property type="protein sequence ID" value="BBB25831.1"/>
    <property type="molecule type" value="Genomic_DNA"/>
</dbReference>
<feature type="chain" id="PRO_5032902150" description="Porin domain-containing protein" evidence="1">
    <location>
        <begin position="22"/>
        <end position="400"/>
    </location>
</feature>
<sequence length="400" mass="45299">MNKQLLSAGLTALLLSGSVQAEDVFFEMTGKLSGEFRGYIDEGKFTGQDYQTSTSLSIEPELFWELNGGDDIVTFTPFYRIDQHDDERTHGDIRELSWIHVADDWELRTGLRSVFWGVTEFNHLVDVINQTDGIEDSDGEDKLGQPMINLSLVKDWGIVDLFVLPGFRERTFAGTDGRLRSGLVVDTDNARYESGDGDQHIDTAIRWSQSFDLFDVGLYWFNGTNRDPRFEVGMKNAMPVLIPVYEQMNQVGFDGQATIDSWLWKLELLWRDTSAEQYTALQAGVEYTFYGIAESTVDLGVLAEYGWDERGKNADANFQNDLFIGSRVTLNDEASTEFLAGVGYDVDYQSHSFFAEASSRFGDNWKVSLDARFFDAGDSQDPIVNIEQDDMVQLTADYYF</sequence>
<dbReference type="RefSeq" id="WP_019621429.1">
    <property type="nucleotide sequence ID" value="NZ_AP014545.1"/>
</dbReference>
<dbReference type="Proteomes" id="UP000595663">
    <property type="component" value="Chromosome"/>
</dbReference>
<keyword evidence="3" id="KW-1185">Reference proteome</keyword>
<evidence type="ECO:0000313" key="2">
    <source>
        <dbReference type="EMBL" id="BBB25831.1"/>
    </source>
</evidence>
<evidence type="ECO:0000256" key="1">
    <source>
        <dbReference type="SAM" id="SignalP"/>
    </source>
</evidence>
<dbReference type="AlphaFoldDB" id="A0A7R6SS34"/>
<gene>
    <name evidence="2" type="ORF">AMJAP_1236</name>
</gene>
<evidence type="ECO:0008006" key="4">
    <source>
        <dbReference type="Google" id="ProtNLM"/>
    </source>
</evidence>
<protein>
    <recommendedName>
        <fullName evidence="4">Porin domain-containing protein</fullName>
    </recommendedName>
</protein>
<name>A0A7R6SS34_9GAMM</name>